<name>B2J984_NOSP7</name>
<reference evidence="3" key="1">
    <citation type="submission" date="2008-04" db="EMBL/GenBank/DDBJ databases">
        <title>Complete sequence of chromosome of Nostoc punctiforme ATCC 29133.</title>
        <authorList>
            <consortium name="US DOE Joint Genome Institute"/>
            <person name="Copeland A."/>
            <person name="Lucas S."/>
            <person name="Lapidus A."/>
            <person name="Glavina del Rio T."/>
            <person name="Dalin E."/>
            <person name="Tice H."/>
            <person name="Pitluck S."/>
            <person name="Chain P."/>
            <person name="Malfatti S."/>
            <person name="Shin M."/>
            <person name="Vergez L."/>
            <person name="Schmutz J."/>
            <person name="Larimer F."/>
            <person name="Land M."/>
            <person name="Hauser L."/>
            <person name="Kyrpides N."/>
            <person name="Kim E."/>
            <person name="Meeks J.C."/>
            <person name="Elhai J."/>
            <person name="Campbell E.L."/>
            <person name="Thiel T."/>
            <person name="Longmire J."/>
            <person name="Potts M."/>
            <person name="Atlas R."/>
        </authorList>
    </citation>
    <scope>NUCLEOTIDE SEQUENCE [LARGE SCALE GENOMIC DNA]</scope>
    <source>
        <strain evidence="3">ATCC 29133 / PCC 73102</strain>
    </source>
</reference>
<dbReference type="KEGG" id="npu:Npun_F5802"/>
<gene>
    <name evidence="2" type="ordered locus">Npun_F5802</name>
</gene>
<keyword evidence="1" id="KW-0472">Membrane</keyword>
<evidence type="ECO:0000256" key="1">
    <source>
        <dbReference type="SAM" id="Phobius"/>
    </source>
</evidence>
<dbReference type="HOGENOM" id="CLU_125354_0_0_3"/>
<keyword evidence="3" id="KW-1185">Reference proteome</keyword>
<keyword evidence="1" id="KW-1133">Transmembrane helix</keyword>
<dbReference type="AlphaFoldDB" id="B2J984"/>
<protein>
    <submittedName>
        <fullName evidence="2">Uncharacterized protein</fullName>
    </submittedName>
</protein>
<sequence>MPHTPQWIYIVFLTFSTIVMIFLFRHDWNRLAKLYRTKEAPPQNFSRMQSGSVGLVHYKGTLNVGITPQGIYLSIFPLFGLGLPPLLIPWSAIRKIEPANQLFIERFRLYLSSPKVKLILSKDILEPAKEFLATQGFEWI</sequence>
<evidence type="ECO:0000313" key="3">
    <source>
        <dbReference type="Proteomes" id="UP000001191"/>
    </source>
</evidence>
<evidence type="ECO:0000313" key="2">
    <source>
        <dbReference type="EMBL" id="ACC84100.1"/>
    </source>
</evidence>
<keyword evidence="1" id="KW-0812">Transmembrane</keyword>
<dbReference type="EnsemblBacteria" id="ACC84100">
    <property type="protein sequence ID" value="ACC84100"/>
    <property type="gene ID" value="Npun_F5802"/>
</dbReference>
<dbReference type="eggNOG" id="ENOG5033GH9">
    <property type="taxonomic scope" value="Bacteria"/>
</dbReference>
<organism evidence="2 3">
    <name type="scientific">Nostoc punctiforme (strain ATCC 29133 / PCC 73102)</name>
    <dbReference type="NCBI Taxonomy" id="63737"/>
    <lineage>
        <taxon>Bacteria</taxon>
        <taxon>Bacillati</taxon>
        <taxon>Cyanobacteriota</taxon>
        <taxon>Cyanophyceae</taxon>
        <taxon>Nostocales</taxon>
        <taxon>Nostocaceae</taxon>
        <taxon>Nostoc</taxon>
    </lineage>
</organism>
<feature type="transmembrane region" description="Helical" evidence="1">
    <location>
        <begin position="6"/>
        <end position="24"/>
    </location>
</feature>
<accession>B2J984</accession>
<dbReference type="EMBL" id="CP001037">
    <property type="protein sequence ID" value="ACC84100.1"/>
    <property type="molecule type" value="Genomic_DNA"/>
</dbReference>
<proteinExistence type="predicted"/>
<dbReference type="Proteomes" id="UP000001191">
    <property type="component" value="Chromosome"/>
</dbReference>
<reference evidence="2 3" key="2">
    <citation type="journal article" date="2013" name="Plant Physiol.">
        <title>A Nostoc punctiforme Sugar Transporter Necessary to Establish a Cyanobacterium-Plant Symbiosis.</title>
        <authorList>
            <person name="Ekman M."/>
            <person name="Picossi S."/>
            <person name="Campbell E.L."/>
            <person name="Meeks J.C."/>
            <person name="Flores E."/>
        </authorList>
    </citation>
    <scope>NUCLEOTIDE SEQUENCE [LARGE SCALE GENOMIC DNA]</scope>
    <source>
        <strain evidence="3">ATCC 29133 / PCC 73102</strain>
    </source>
</reference>